<feature type="signal peptide" evidence="4">
    <location>
        <begin position="1"/>
        <end position="21"/>
    </location>
</feature>
<dbReference type="Gene3D" id="3.40.50.720">
    <property type="entry name" value="NAD(P)-binding Rossmann-like Domain"/>
    <property type="match status" value="1"/>
</dbReference>
<dbReference type="GO" id="GO:0016491">
    <property type="term" value="F:oxidoreductase activity"/>
    <property type="evidence" value="ECO:0007669"/>
    <property type="project" value="UniProtKB-KW"/>
</dbReference>
<evidence type="ECO:0000256" key="1">
    <source>
        <dbReference type="ARBA" id="ARBA00006484"/>
    </source>
</evidence>
<dbReference type="eggNOG" id="KOG1208">
    <property type="taxonomic scope" value="Eukaryota"/>
</dbReference>
<keyword evidence="4" id="KW-0732">Signal</keyword>
<dbReference type="Proteomes" id="UP000012174">
    <property type="component" value="Unassembled WGS sequence"/>
</dbReference>
<proteinExistence type="inferred from homology"/>
<evidence type="ECO:0000313" key="5">
    <source>
        <dbReference type="EMBL" id="EMR66107.1"/>
    </source>
</evidence>
<keyword evidence="3" id="KW-0560">Oxidoreductase</keyword>
<keyword evidence="6" id="KW-1185">Reference proteome</keyword>
<dbReference type="PANTHER" id="PTHR24320:SF236">
    <property type="entry name" value="SHORT-CHAIN DEHYDROGENASE-RELATED"/>
    <property type="match status" value="1"/>
</dbReference>
<evidence type="ECO:0000256" key="2">
    <source>
        <dbReference type="ARBA" id="ARBA00022857"/>
    </source>
</evidence>
<dbReference type="KEGG" id="ela:UCREL1_6898"/>
<evidence type="ECO:0000256" key="3">
    <source>
        <dbReference type="ARBA" id="ARBA00023002"/>
    </source>
</evidence>
<dbReference type="Pfam" id="PF00106">
    <property type="entry name" value="adh_short"/>
    <property type="match status" value="1"/>
</dbReference>
<keyword evidence="2" id="KW-0521">NADP</keyword>
<protein>
    <submittedName>
        <fullName evidence="5">Putative short-chain dehydrogenase protein</fullName>
    </submittedName>
</protein>
<dbReference type="OrthoDB" id="191139at2759"/>
<dbReference type="EMBL" id="KB706704">
    <property type="protein sequence ID" value="EMR66107.1"/>
    <property type="molecule type" value="Genomic_DNA"/>
</dbReference>
<name>M7SPH3_EUTLA</name>
<comment type="similarity">
    <text evidence="1">Belongs to the short-chain dehydrogenases/reductases (SDR) family.</text>
</comment>
<dbReference type="InterPro" id="IPR036291">
    <property type="entry name" value="NAD(P)-bd_dom_sf"/>
</dbReference>
<organism evidence="5 6">
    <name type="scientific">Eutypa lata (strain UCR-EL1)</name>
    <name type="common">Grapevine dieback disease fungus</name>
    <name type="synonym">Eutypa armeniacae</name>
    <dbReference type="NCBI Taxonomy" id="1287681"/>
    <lineage>
        <taxon>Eukaryota</taxon>
        <taxon>Fungi</taxon>
        <taxon>Dikarya</taxon>
        <taxon>Ascomycota</taxon>
        <taxon>Pezizomycotina</taxon>
        <taxon>Sordariomycetes</taxon>
        <taxon>Xylariomycetidae</taxon>
        <taxon>Xylariales</taxon>
        <taxon>Diatrypaceae</taxon>
        <taxon>Eutypa</taxon>
    </lineage>
</organism>
<dbReference type="InterPro" id="IPR002347">
    <property type="entry name" value="SDR_fam"/>
</dbReference>
<dbReference type="SUPFAM" id="SSF51735">
    <property type="entry name" value="NAD(P)-binding Rossmann-fold domains"/>
    <property type="match status" value="1"/>
</dbReference>
<dbReference type="HOGENOM" id="CLU_010194_44_6_1"/>
<dbReference type="STRING" id="1287681.M7SPH3"/>
<dbReference type="OMA" id="VSHECGR"/>
<sequence>MRKHLIGLGLGLLKLLYHSDATIYLAGRSREKIQNAIDSISSTSTPATPATLKSLYLDLSDLTTVKPAAASFAAQKTRLDVLWNNAGTNCPSDSVTKQGLEVHVGPNCVAPLLLAQEFLPLLRATARSAPKTTVRVVWSGSLHIDMTAPKGGVDFTRIENPHAHAVDRQDYAASKAGNFFLAAEGARRWGTDGLISVCQNPGNLYTPMWFCF</sequence>
<dbReference type="PANTHER" id="PTHR24320">
    <property type="entry name" value="RETINOL DEHYDROGENASE"/>
    <property type="match status" value="1"/>
</dbReference>
<accession>M7SPH3</accession>
<gene>
    <name evidence="5" type="ORF">UCREL1_6898</name>
</gene>
<reference evidence="6" key="1">
    <citation type="journal article" date="2013" name="Genome Announc.">
        <title>Draft genome sequence of the grapevine dieback fungus Eutypa lata UCR-EL1.</title>
        <authorList>
            <person name="Blanco-Ulate B."/>
            <person name="Rolshausen P.E."/>
            <person name="Cantu D."/>
        </authorList>
    </citation>
    <scope>NUCLEOTIDE SEQUENCE [LARGE SCALE GENOMIC DNA]</scope>
    <source>
        <strain evidence="6">UCR-EL1</strain>
    </source>
</reference>
<feature type="chain" id="PRO_5004085125" evidence="4">
    <location>
        <begin position="22"/>
        <end position="212"/>
    </location>
</feature>
<dbReference type="AlphaFoldDB" id="M7SPH3"/>
<evidence type="ECO:0000256" key="4">
    <source>
        <dbReference type="SAM" id="SignalP"/>
    </source>
</evidence>
<evidence type="ECO:0000313" key="6">
    <source>
        <dbReference type="Proteomes" id="UP000012174"/>
    </source>
</evidence>